<evidence type="ECO:0000313" key="1">
    <source>
        <dbReference type="EMBL" id="GBO07932.1"/>
    </source>
</evidence>
<evidence type="ECO:0000313" key="2">
    <source>
        <dbReference type="EMBL" id="GBO07939.1"/>
    </source>
</evidence>
<reference evidence="1 3" key="1">
    <citation type="journal article" date="2019" name="Sci. Rep.">
        <title>Orb-weaving spider Araneus ventricosus genome elucidates the spidroin gene catalogue.</title>
        <authorList>
            <person name="Kono N."/>
            <person name="Nakamura H."/>
            <person name="Ohtoshi R."/>
            <person name="Moran D.A.P."/>
            <person name="Shinohara A."/>
            <person name="Yoshida Y."/>
            <person name="Fujiwara M."/>
            <person name="Mori M."/>
            <person name="Tomita M."/>
            <person name="Arakawa K."/>
        </authorList>
    </citation>
    <scope>NUCLEOTIDE SEQUENCE [LARGE SCALE GENOMIC DNA]</scope>
</reference>
<gene>
    <name evidence="2" type="ORF">AVEN_212147_1</name>
    <name evidence="1" type="ORF">AVEN_97967_1</name>
</gene>
<name>A0A4Y2U5N1_ARAVE</name>
<proteinExistence type="predicted"/>
<dbReference type="AlphaFoldDB" id="A0A4Y2U5N1"/>
<dbReference type="Proteomes" id="UP000499080">
    <property type="component" value="Unassembled WGS sequence"/>
</dbReference>
<comment type="caution">
    <text evidence="1">The sequence shown here is derived from an EMBL/GenBank/DDBJ whole genome shotgun (WGS) entry which is preliminary data.</text>
</comment>
<organism evidence="1 3">
    <name type="scientific">Araneus ventricosus</name>
    <name type="common">Orbweaver spider</name>
    <name type="synonym">Epeira ventricosa</name>
    <dbReference type="NCBI Taxonomy" id="182803"/>
    <lineage>
        <taxon>Eukaryota</taxon>
        <taxon>Metazoa</taxon>
        <taxon>Ecdysozoa</taxon>
        <taxon>Arthropoda</taxon>
        <taxon>Chelicerata</taxon>
        <taxon>Arachnida</taxon>
        <taxon>Araneae</taxon>
        <taxon>Araneomorphae</taxon>
        <taxon>Entelegynae</taxon>
        <taxon>Araneoidea</taxon>
        <taxon>Araneidae</taxon>
        <taxon>Araneus</taxon>
    </lineage>
</organism>
<keyword evidence="3" id="KW-1185">Reference proteome</keyword>
<dbReference type="EMBL" id="BGPR01033842">
    <property type="protein sequence ID" value="GBO07932.1"/>
    <property type="molecule type" value="Genomic_DNA"/>
</dbReference>
<accession>A0A4Y2U5N1</accession>
<sequence length="129" mass="15151">MPYSLERHEKVEWTALPMDCISFLQRATLFAFRNLKTHIDLRSELYSVRSRAVHRNYFQGEQIMNRGKGAIPLRTKNHRLSVAIGGGIWNRFGIRSGSKEVRWGMTNCIRARPNLRCESLCDRRKTDWI</sequence>
<evidence type="ECO:0000313" key="3">
    <source>
        <dbReference type="Proteomes" id="UP000499080"/>
    </source>
</evidence>
<dbReference type="EMBL" id="BGPR01033846">
    <property type="protein sequence ID" value="GBO07939.1"/>
    <property type="molecule type" value="Genomic_DNA"/>
</dbReference>
<protein>
    <submittedName>
        <fullName evidence="1">Uncharacterized protein</fullName>
    </submittedName>
</protein>